<dbReference type="InterPro" id="IPR001967">
    <property type="entry name" value="Peptidase_S11_N"/>
</dbReference>
<evidence type="ECO:0000256" key="9">
    <source>
        <dbReference type="RuleBase" id="RU004016"/>
    </source>
</evidence>
<keyword evidence="3" id="KW-0378">Hydrolase</keyword>
<evidence type="ECO:0000256" key="5">
    <source>
        <dbReference type="ARBA" id="ARBA00022984"/>
    </source>
</evidence>
<keyword evidence="13" id="KW-0121">Carboxypeptidase</keyword>
<keyword evidence="10" id="KW-0472">Membrane</keyword>
<proteinExistence type="inferred from homology"/>
<evidence type="ECO:0000259" key="12">
    <source>
        <dbReference type="Pfam" id="PF00768"/>
    </source>
</evidence>
<dbReference type="AlphaFoldDB" id="A0A2V3Y6P9"/>
<feature type="active site" description="Acyl-ester intermediate" evidence="7">
    <location>
        <position position="68"/>
    </location>
</feature>
<dbReference type="GeneID" id="86061967"/>
<dbReference type="Gene3D" id="3.40.710.10">
    <property type="entry name" value="DD-peptidase/beta-lactamase superfamily"/>
    <property type="match status" value="1"/>
</dbReference>
<keyword evidence="5" id="KW-0573">Peptidoglycan synthesis</keyword>
<dbReference type="RefSeq" id="WP_110323335.1">
    <property type="nucleotide sequence ID" value="NZ_QJKD01000006.1"/>
</dbReference>
<evidence type="ECO:0000256" key="1">
    <source>
        <dbReference type="ARBA" id="ARBA00007164"/>
    </source>
</evidence>
<sequence length="477" mass="52096">MRPKKNIWSYLVLCLAVVFASLMPMTAYGAADWPSEVAIEADGGILMDAETGTILYGKNINEAYYPASITKLLTAQVVLDRCKLDETVEFSQNAVYNVEQGSKSLSMDTGDRMSVKDSLYGLILHSANEVANALAEHAAGSTEEFAKLMNQKAEALGCTGSNFVNPSGLNDPEHYTTAYDMALIARAALNYPEIVEIMGTRVYKIPPSQKAPEGQTISPGHKMLKKNDAAYDSRVFGGKTGFTSLAGNTLVTYAKKDDMTLIAVILNGHQTHYTDTKKLLDFGFSRFQSMKLTDYEGSLVPENHLTYSDSNTDQSLLLLNQNSRIVLPKEADLSAVVPIVSYDETSLTPSGTVVTVNYLYGERTVGHAWITPNPAVRSRLTRSAVPEGLSDQAAPSGRFLMNLSRGWLLAAGAAAALAAVACGILFFLKRQKIREARVAAVRKHRREQWMQESGCSAEEFEALLAKRKGSSGKKRRH</sequence>
<keyword evidence="4" id="KW-0133">Cell shape</keyword>
<evidence type="ECO:0000256" key="4">
    <source>
        <dbReference type="ARBA" id="ARBA00022960"/>
    </source>
</evidence>
<evidence type="ECO:0000256" key="3">
    <source>
        <dbReference type="ARBA" id="ARBA00022801"/>
    </source>
</evidence>
<dbReference type="PANTHER" id="PTHR21581">
    <property type="entry name" value="D-ALANYL-D-ALANINE CARBOXYPEPTIDASE"/>
    <property type="match status" value="1"/>
</dbReference>
<dbReference type="SUPFAM" id="SSF56601">
    <property type="entry name" value="beta-lactamase/transpeptidase-like"/>
    <property type="match status" value="1"/>
</dbReference>
<feature type="active site" description="Proton acceptor" evidence="7">
    <location>
        <position position="71"/>
    </location>
</feature>
<evidence type="ECO:0000256" key="2">
    <source>
        <dbReference type="ARBA" id="ARBA00022729"/>
    </source>
</evidence>
<evidence type="ECO:0000313" key="14">
    <source>
        <dbReference type="Proteomes" id="UP000248057"/>
    </source>
</evidence>
<feature type="chain" id="PRO_5038873154" evidence="11">
    <location>
        <begin position="30"/>
        <end position="477"/>
    </location>
</feature>
<name>A0A2V3Y6P9_9FIRM</name>
<keyword evidence="10" id="KW-0812">Transmembrane</keyword>
<dbReference type="GO" id="GO:0008360">
    <property type="term" value="P:regulation of cell shape"/>
    <property type="evidence" value="ECO:0007669"/>
    <property type="project" value="UniProtKB-KW"/>
</dbReference>
<dbReference type="GO" id="GO:0009252">
    <property type="term" value="P:peptidoglycan biosynthetic process"/>
    <property type="evidence" value="ECO:0007669"/>
    <property type="project" value="UniProtKB-KW"/>
</dbReference>
<keyword evidence="13" id="KW-0645">Protease</keyword>
<feature type="active site" evidence="7">
    <location>
        <position position="126"/>
    </location>
</feature>
<keyword evidence="2 11" id="KW-0732">Signal</keyword>
<feature type="domain" description="Peptidase S11 D-alanyl-D-alanine carboxypeptidase A N-terminal" evidence="12">
    <location>
        <begin position="35"/>
        <end position="268"/>
    </location>
</feature>
<evidence type="ECO:0000313" key="13">
    <source>
        <dbReference type="EMBL" id="PXX53093.1"/>
    </source>
</evidence>
<dbReference type="PRINTS" id="PR00725">
    <property type="entry name" value="DADACBPTASE1"/>
</dbReference>
<keyword evidence="14" id="KW-1185">Reference proteome</keyword>
<dbReference type="EMBL" id="QJKD01000006">
    <property type="protein sequence ID" value="PXX53093.1"/>
    <property type="molecule type" value="Genomic_DNA"/>
</dbReference>
<dbReference type="GO" id="GO:0006508">
    <property type="term" value="P:proteolysis"/>
    <property type="evidence" value="ECO:0007669"/>
    <property type="project" value="InterPro"/>
</dbReference>
<dbReference type="PANTHER" id="PTHR21581:SF6">
    <property type="entry name" value="TRAFFICKING PROTEIN PARTICLE COMPLEX SUBUNIT 12"/>
    <property type="match status" value="1"/>
</dbReference>
<evidence type="ECO:0000256" key="7">
    <source>
        <dbReference type="PIRSR" id="PIRSR618044-1"/>
    </source>
</evidence>
<reference evidence="13 14" key="1">
    <citation type="submission" date="2018-05" db="EMBL/GenBank/DDBJ databases">
        <title>Genomic Encyclopedia of Type Strains, Phase IV (KMG-IV): sequencing the most valuable type-strain genomes for metagenomic binning, comparative biology and taxonomic classification.</title>
        <authorList>
            <person name="Goeker M."/>
        </authorList>
    </citation>
    <scope>NUCLEOTIDE SEQUENCE [LARGE SCALE GENOMIC DNA]</scope>
    <source>
        <strain evidence="13 14">DSM 24995</strain>
    </source>
</reference>
<feature type="transmembrane region" description="Helical" evidence="10">
    <location>
        <begin position="406"/>
        <end position="428"/>
    </location>
</feature>
<dbReference type="Proteomes" id="UP000248057">
    <property type="component" value="Unassembled WGS sequence"/>
</dbReference>
<evidence type="ECO:0000256" key="10">
    <source>
        <dbReference type="SAM" id="Phobius"/>
    </source>
</evidence>
<keyword evidence="10" id="KW-1133">Transmembrane helix</keyword>
<feature type="binding site" evidence="8">
    <location>
        <position position="239"/>
    </location>
    <ligand>
        <name>substrate</name>
    </ligand>
</feature>
<dbReference type="InterPro" id="IPR018044">
    <property type="entry name" value="Peptidase_S11"/>
</dbReference>
<keyword evidence="6" id="KW-0961">Cell wall biogenesis/degradation</keyword>
<comment type="similarity">
    <text evidence="1 9">Belongs to the peptidase S11 family.</text>
</comment>
<gene>
    <name evidence="13" type="ORF">DFR60_106212</name>
</gene>
<comment type="caution">
    <text evidence="13">The sequence shown here is derived from an EMBL/GenBank/DDBJ whole genome shotgun (WGS) entry which is preliminary data.</text>
</comment>
<feature type="signal peptide" evidence="11">
    <location>
        <begin position="1"/>
        <end position="29"/>
    </location>
</feature>
<dbReference type="GO" id="GO:0071555">
    <property type="term" value="P:cell wall organization"/>
    <property type="evidence" value="ECO:0007669"/>
    <property type="project" value="UniProtKB-KW"/>
</dbReference>
<evidence type="ECO:0000256" key="8">
    <source>
        <dbReference type="PIRSR" id="PIRSR618044-2"/>
    </source>
</evidence>
<accession>A0A2V3Y6P9</accession>
<evidence type="ECO:0000256" key="6">
    <source>
        <dbReference type="ARBA" id="ARBA00023316"/>
    </source>
</evidence>
<dbReference type="InterPro" id="IPR012338">
    <property type="entry name" value="Beta-lactam/transpept-like"/>
</dbReference>
<protein>
    <submittedName>
        <fullName evidence="13">D-alanyl-D-alanine carboxypeptidase</fullName>
    </submittedName>
</protein>
<dbReference type="GO" id="GO:0009002">
    <property type="term" value="F:serine-type D-Ala-D-Ala carboxypeptidase activity"/>
    <property type="evidence" value="ECO:0007669"/>
    <property type="project" value="InterPro"/>
</dbReference>
<dbReference type="Pfam" id="PF00768">
    <property type="entry name" value="Peptidase_S11"/>
    <property type="match status" value="1"/>
</dbReference>
<evidence type="ECO:0000256" key="11">
    <source>
        <dbReference type="SAM" id="SignalP"/>
    </source>
</evidence>
<organism evidence="13 14">
    <name type="scientific">Hungatella effluvii</name>
    <dbReference type="NCBI Taxonomy" id="1096246"/>
    <lineage>
        <taxon>Bacteria</taxon>
        <taxon>Bacillati</taxon>
        <taxon>Bacillota</taxon>
        <taxon>Clostridia</taxon>
        <taxon>Lachnospirales</taxon>
        <taxon>Lachnospiraceae</taxon>
        <taxon>Hungatella</taxon>
    </lineage>
</organism>